<keyword evidence="2" id="KW-0732">Signal</keyword>
<organism evidence="3 4">
    <name type="scientific">Russula ochroleuca</name>
    <dbReference type="NCBI Taxonomy" id="152965"/>
    <lineage>
        <taxon>Eukaryota</taxon>
        <taxon>Fungi</taxon>
        <taxon>Dikarya</taxon>
        <taxon>Basidiomycota</taxon>
        <taxon>Agaricomycotina</taxon>
        <taxon>Agaricomycetes</taxon>
        <taxon>Russulales</taxon>
        <taxon>Russulaceae</taxon>
        <taxon>Russula</taxon>
    </lineage>
</organism>
<dbReference type="OrthoDB" id="3044029at2759"/>
<evidence type="ECO:0000313" key="4">
    <source>
        <dbReference type="Proteomes" id="UP000759537"/>
    </source>
</evidence>
<dbReference type="EMBL" id="WHVB01000029">
    <property type="protein sequence ID" value="KAF8469258.1"/>
    <property type="molecule type" value="Genomic_DNA"/>
</dbReference>
<reference evidence="3" key="2">
    <citation type="journal article" date="2020" name="Nat. Commun.">
        <title>Large-scale genome sequencing of mycorrhizal fungi provides insights into the early evolution of symbiotic traits.</title>
        <authorList>
            <person name="Miyauchi S."/>
            <person name="Kiss E."/>
            <person name="Kuo A."/>
            <person name="Drula E."/>
            <person name="Kohler A."/>
            <person name="Sanchez-Garcia M."/>
            <person name="Morin E."/>
            <person name="Andreopoulos B."/>
            <person name="Barry K.W."/>
            <person name="Bonito G."/>
            <person name="Buee M."/>
            <person name="Carver A."/>
            <person name="Chen C."/>
            <person name="Cichocki N."/>
            <person name="Clum A."/>
            <person name="Culley D."/>
            <person name="Crous P.W."/>
            <person name="Fauchery L."/>
            <person name="Girlanda M."/>
            <person name="Hayes R.D."/>
            <person name="Keri Z."/>
            <person name="LaButti K."/>
            <person name="Lipzen A."/>
            <person name="Lombard V."/>
            <person name="Magnuson J."/>
            <person name="Maillard F."/>
            <person name="Murat C."/>
            <person name="Nolan M."/>
            <person name="Ohm R.A."/>
            <person name="Pangilinan J."/>
            <person name="Pereira M.F."/>
            <person name="Perotto S."/>
            <person name="Peter M."/>
            <person name="Pfister S."/>
            <person name="Riley R."/>
            <person name="Sitrit Y."/>
            <person name="Stielow J.B."/>
            <person name="Szollosi G."/>
            <person name="Zifcakova L."/>
            <person name="Stursova M."/>
            <person name="Spatafora J.W."/>
            <person name="Tedersoo L."/>
            <person name="Vaario L.M."/>
            <person name="Yamada A."/>
            <person name="Yan M."/>
            <person name="Wang P."/>
            <person name="Xu J."/>
            <person name="Bruns T."/>
            <person name="Baldrian P."/>
            <person name="Vilgalys R."/>
            <person name="Dunand C."/>
            <person name="Henrissat B."/>
            <person name="Grigoriev I.V."/>
            <person name="Hibbett D."/>
            <person name="Nagy L.G."/>
            <person name="Martin F.M."/>
        </authorList>
    </citation>
    <scope>NUCLEOTIDE SEQUENCE</scope>
    <source>
        <strain evidence="3">Prilba</strain>
    </source>
</reference>
<accession>A0A9P5JY76</accession>
<evidence type="ECO:0000313" key="3">
    <source>
        <dbReference type="EMBL" id="KAF8469258.1"/>
    </source>
</evidence>
<protein>
    <submittedName>
        <fullName evidence="3">Uncharacterized protein</fullName>
    </submittedName>
</protein>
<gene>
    <name evidence="3" type="ORF">DFH94DRAFT_774092</name>
</gene>
<evidence type="ECO:0000256" key="1">
    <source>
        <dbReference type="SAM" id="MobiDB-lite"/>
    </source>
</evidence>
<proteinExistence type="predicted"/>
<feature type="chain" id="PRO_5040231375" evidence="2">
    <location>
        <begin position="21"/>
        <end position="269"/>
    </location>
</feature>
<feature type="signal peptide" evidence="2">
    <location>
        <begin position="1"/>
        <end position="20"/>
    </location>
</feature>
<dbReference type="Proteomes" id="UP000759537">
    <property type="component" value="Unassembled WGS sequence"/>
</dbReference>
<dbReference type="AlphaFoldDB" id="A0A9P5JY76"/>
<name>A0A9P5JY76_9AGAM</name>
<reference evidence="3" key="1">
    <citation type="submission" date="2019-10" db="EMBL/GenBank/DDBJ databases">
        <authorList>
            <consortium name="DOE Joint Genome Institute"/>
            <person name="Kuo A."/>
            <person name="Miyauchi S."/>
            <person name="Kiss E."/>
            <person name="Drula E."/>
            <person name="Kohler A."/>
            <person name="Sanchez-Garcia M."/>
            <person name="Andreopoulos B."/>
            <person name="Barry K.W."/>
            <person name="Bonito G."/>
            <person name="Buee M."/>
            <person name="Carver A."/>
            <person name="Chen C."/>
            <person name="Cichocki N."/>
            <person name="Clum A."/>
            <person name="Culley D."/>
            <person name="Crous P.W."/>
            <person name="Fauchery L."/>
            <person name="Girlanda M."/>
            <person name="Hayes R."/>
            <person name="Keri Z."/>
            <person name="LaButti K."/>
            <person name="Lipzen A."/>
            <person name="Lombard V."/>
            <person name="Magnuson J."/>
            <person name="Maillard F."/>
            <person name="Morin E."/>
            <person name="Murat C."/>
            <person name="Nolan M."/>
            <person name="Ohm R."/>
            <person name="Pangilinan J."/>
            <person name="Pereira M."/>
            <person name="Perotto S."/>
            <person name="Peter M."/>
            <person name="Riley R."/>
            <person name="Sitrit Y."/>
            <person name="Stielow B."/>
            <person name="Szollosi G."/>
            <person name="Zifcakova L."/>
            <person name="Stursova M."/>
            <person name="Spatafora J.W."/>
            <person name="Tedersoo L."/>
            <person name="Vaario L.-M."/>
            <person name="Yamada A."/>
            <person name="Yan M."/>
            <person name="Wang P."/>
            <person name="Xu J."/>
            <person name="Bruns T."/>
            <person name="Baldrian P."/>
            <person name="Vilgalys R."/>
            <person name="Henrissat B."/>
            <person name="Grigoriev I.V."/>
            <person name="Hibbett D."/>
            <person name="Nagy L.G."/>
            <person name="Martin F.M."/>
        </authorList>
    </citation>
    <scope>NUCLEOTIDE SEQUENCE</scope>
    <source>
        <strain evidence="3">Prilba</strain>
    </source>
</reference>
<evidence type="ECO:0000256" key="2">
    <source>
        <dbReference type="SAM" id="SignalP"/>
    </source>
</evidence>
<comment type="caution">
    <text evidence="3">The sequence shown here is derived from an EMBL/GenBank/DDBJ whole genome shotgun (WGS) entry which is preliminary data.</text>
</comment>
<sequence>MRSSPAIVLLLASFVHGVALTGIRNHWSDPYSLRPNPLYPYARSSPTRPPKYIPTSASRFSKNAGIAPSRTWRSMFRAGALKPRQEASGIMQQDLDTRPTPEPTGESSIETTVFITGENDFALLLPAMSGELVSDAERDAKSFCTPNGSSDLCTNRMPDGFITAAALTSANDNSWIQVTGCIDSTKFQLDPNDAGGQFDVRYPNGAQCTFGGRRASFIELVEPALNRFCLRCCSTPNDQINCNSHRDRSGCENAIPGTYDFPELGVSCA</sequence>
<feature type="region of interest" description="Disordered" evidence="1">
    <location>
        <begin position="86"/>
        <end position="107"/>
    </location>
</feature>
<keyword evidence="4" id="KW-1185">Reference proteome</keyword>